<dbReference type="Gene3D" id="3.20.20.80">
    <property type="entry name" value="Glycosidases"/>
    <property type="match status" value="1"/>
</dbReference>
<reference evidence="1 2" key="1">
    <citation type="submission" date="2019-03" db="EMBL/GenBank/DDBJ databases">
        <title>This is whole genome sequence of Paenibacillus sp MS74 strain.</title>
        <authorList>
            <person name="Trinh H.N."/>
        </authorList>
    </citation>
    <scope>NUCLEOTIDE SEQUENCE [LARGE SCALE GENOMIC DNA]</scope>
    <source>
        <strain evidence="1 2">MS74</strain>
    </source>
</reference>
<evidence type="ECO:0000313" key="1">
    <source>
        <dbReference type="EMBL" id="TDF92924.1"/>
    </source>
</evidence>
<proteinExistence type="predicted"/>
<dbReference type="SUPFAM" id="SSF51445">
    <property type="entry name" value="(Trans)glycosidases"/>
    <property type="match status" value="1"/>
</dbReference>
<dbReference type="OrthoDB" id="7813231at2"/>
<organism evidence="1 2">
    <name type="scientific">Paenibacillus piri</name>
    <dbReference type="NCBI Taxonomy" id="2547395"/>
    <lineage>
        <taxon>Bacteria</taxon>
        <taxon>Bacillati</taxon>
        <taxon>Bacillota</taxon>
        <taxon>Bacilli</taxon>
        <taxon>Bacillales</taxon>
        <taxon>Paenibacillaceae</taxon>
        <taxon>Paenibacillus</taxon>
    </lineage>
</organism>
<name>A0A4V2ZSE3_9BACL</name>
<dbReference type="Proteomes" id="UP000295636">
    <property type="component" value="Unassembled WGS sequence"/>
</dbReference>
<accession>A0A4V2ZSE3</accession>
<evidence type="ECO:0000313" key="2">
    <source>
        <dbReference type="Proteomes" id="UP000295636"/>
    </source>
</evidence>
<protein>
    <recommendedName>
        <fullName evidence="3">Glycoside hydrolase family 5 domain-containing protein</fullName>
    </recommendedName>
</protein>
<dbReference type="RefSeq" id="WP_133234442.1">
    <property type="nucleotide sequence ID" value="NZ_SMRT01000018.1"/>
</dbReference>
<gene>
    <name evidence="1" type="ORF">E1757_27920</name>
</gene>
<dbReference type="EMBL" id="SMRT01000018">
    <property type="protein sequence ID" value="TDF92924.1"/>
    <property type="molecule type" value="Genomic_DNA"/>
</dbReference>
<evidence type="ECO:0008006" key="3">
    <source>
        <dbReference type="Google" id="ProtNLM"/>
    </source>
</evidence>
<sequence>MGKYVLSTQNTQFLMNGKPFLPIGLRCSNSLLTEETTDDLIGHLDEYTGFGVNTISVFLMGSRFGNIKGYLENTELNPVYSTRLARIIEAADDRGMAVIVGCLYWEHSDAKWSSWTQEEANSAVHNTVRWLSENQYRNVIVDVDNEGMARRNAGFDNRQMVIAGKSADSDILLATNYIGQPPVEADVALHFSDKAENKPYIESEGTPLKAPGNYWHYYSKNTDPNNYYRLVDGTNYINTGVYSDDMKENQIELTRWHLERGYGYMLASTWLQDVPPQGPNHQPGGYGSQDNPGIRWWLKFIRDTYGA</sequence>
<dbReference type="InterPro" id="IPR017853">
    <property type="entry name" value="GH"/>
</dbReference>
<keyword evidence="2" id="KW-1185">Reference proteome</keyword>
<comment type="caution">
    <text evidence="1">The sequence shown here is derived from an EMBL/GenBank/DDBJ whole genome shotgun (WGS) entry which is preliminary data.</text>
</comment>
<dbReference type="AlphaFoldDB" id="A0A4V2ZSE3"/>